<feature type="region of interest" description="Disordered" evidence="1">
    <location>
        <begin position="1"/>
        <end position="21"/>
    </location>
</feature>
<protein>
    <submittedName>
        <fullName evidence="2">Uncharacterized protein</fullName>
    </submittedName>
</protein>
<gene>
    <name evidence="2" type="ORF">AXF42_Ash011687</name>
</gene>
<proteinExistence type="predicted"/>
<dbReference type="AlphaFoldDB" id="A0A2H9ZUR2"/>
<dbReference type="EMBL" id="KZ453612">
    <property type="protein sequence ID" value="PKA47013.1"/>
    <property type="molecule type" value="Genomic_DNA"/>
</dbReference>
<reference evidence="2 3" key="1">
    <citation type="journal article" date="2017" name="Nature">
        <title>The Apostasia genome and the evolution of orchids.</title>
        <authorList>
            <person name="Zhang G.Q."/>
            <person name="Liu K.W."/>
            <person name="Li Z."/>
            <person name="Lohaus R."/>
            <person name="Hsiao Y.Y."/>
            <person name="Niu S.C."/>
            <person name="Wang J.Y."/>
            <person name="Lin Y.C."/>
            <person name="Xu Q."/>
            <person name="Chen L.J."/>
            <person name="Yoshida K."/>
            <person name="Fujiwara S."/>
            <person name="Wang Z.W."/>
            <person name="Zhang Y.Q."/>
            <person name="Mitsuda N."/>
            <person name="Wang M."/>
            <person name="Liu G.H."/>
            <person name="Pecoraro L."/>
            <person name="Huang H.X."/>
            <person name="Xiao X.J."/>
            <person name="Lin M."/>
            <person name="Wu X.Y."/>
            <person name="Wu W.L."/>
            <person name="Chen Y.Y."/>
            <person name="Chang S.B."/>
            <person name="Sakamoto S."/>
            <person name="Ohme-Takagi M."/>
            <person name="Yagi M."/>
            <person name="Zeng S.J."/>
            <person name="Shen C.Y."/>
            <person name="Yeh C.M."/>
            <person name="Luo Y.B."/>
            <person name="Tsai W.C."/>
            <person name="Van de Peer Y."/>
            <person name="Liu Z.J."/>
        </authorList>
    </citation>
    <scope>NUCLEOTIDE SEQUENCE [LARGE SCALE GENOMIC DNA]</scope>
    <source>
        <strain evidence="3">cv. Shenzhen</strain>
        <tissue evidence="2">Stem</tissue>
    </source>
</reference>
<evidence type="ECO:0000313" key="3">
    <source>
        <dbReference type="Proteomes" id="UP000236161"/>
    </source>
</evidence>
<accession>A0A2H9ZUR2</accession>
<feature type="compositionally biased region" description="Basic residues" evidence="1">
    <location>
        <begin position="1"/>
        <end position="11"/>
    </location>
</feature>
<dbReference type="Proteomes" id="UP000236161">
    <property type="component" value="Unassembled WGS sequence"/>
</dbReference>
<keyword evidence="3" id="KW-1185">Reference proteome</keyword>
<name>A0A2H9ZUR2_9ASPA</name>
<evidence type="ECO:0000313" key="2">
    <source>
        <dbReference type="EMBL" id="PKA47013.1"/>
    </source>
</evidence>
<organism evidence="2 3">
    <name type="scientific">Apostasia shenzhenica</name>
    <dbReference type="NCBI Taxonomy" id="1088818"/>
    <lineage>
        <taxon>Eukaryota</taxon>
        <taxon>Viridiplantae</taxon>
        <taxon>Streptophyta</taxon>
        <taxon>Embryophyta</taxon>
        <taxon>Tracheophyta</taxon>
        <taxon>Spermatophyta</taxon>
        <taxon>Magnoliopsida</taxon>
        <taxon>Liliopsida</taxon>
        <taxon>Asparagales</taxon>
        <taxon>Orchidaceae</taxon>
        <taxon>Apostasioideae</taxon>
        <taxon>Apostasia</taxon>
    </lineage>
</organism>
<sequence>MRRKTVARKTKMVQMPKDHSQPTLELIQKRRVTPTQAPAVTLKRSQLKEESFGRSSGFLPFFDLICPLINYLKLGPYLISSEDGANSIKLTKR</sequence>
<evidence type="ECO:0000256" key="1">
    <source>
        <dbReference type="SAM" id="MobiDB-lite"/>
    </source>
</evidence>